<dbReference type="Gene3D" id="3.40.30.10">
    <property type="entry name" value="Glutaredoxin"/>
    <property type="match status" value="1"/>
</dbReference>
<comment type="similarity">
    <text evidence="1 7">Belongs to the thioredoxin family.</text>
</comment>
<evidence type="ECO:0000256" key="4">
    <source>
        <dbReference type="ARBA" id="ARBA00023157"/>
    </source>
</evidence>
<dbReference type="InterPro" id="IPR013766">
    <property type="entry name" value="Thioredoxin_domain"/>
</dbReference>
<dbReference type="GO" id="GO:0005829">
    <property type="term" value="C:cytosol"/>
    <property type="evidence" value="ECO:0007669"/>
    <property type="project" value="TreeGrafter"/>
</dbReference>
<dbReference type="Pfam" id="PF00085">
    <property type="entry name" value="Thioredoxin"/>
    <property type="match status" value="1"/>
</dbReference>
<evidence type="ECO:0000256" key="6">
    <source>
        <dbReference type="NCBIfam" id="TIGR01068"/>
    </source>
</evidence>
<evidence type="ECO:0000313" key="12">
    <source>
        <dbReference type="Proteomes" id="UP000220102"/>
    </source>
</evidence>
<reference evidence="11 12" key="1">
    <citation type="submission" date="2017-10" db="EMBL/GenBank/DDBJ databases">
        <title>Draft genome of Longibacter Salinarum.</title>
        <authorList>
            <person name="Goh K.M."/>
            <person name="Shamsir M.S."/>
            <person name="Lim S.W."/>
        </authorList>
    </citation>
    <scope>NUCLEOTIDE SEQUENCE [LARGE SCALE GENOMIC DNA]</scope>
    <source>
        <strain evidence="11 12">KCTC 52045</strain>
    </source>
</reference>
<proteinExistence type="inferred from homology"/>
<dbReference type="FunFam" id="3.40.30.10:FF:000001">
    <property type="entry name" value="Thioredoxin"/>
    <property type="match status" value="1"/>
</dbReference>
<dbReference type="PIRSF" id="PIRSF000077">
    <property type="entry name" value="Thioredoxin"/>
    <property type="match status" value="1"/>
</dbReference>
<sequence length="114" mass="12506">MADNPNVVTLTDDNFEEEVLNADKPVLVDFWATWCGPCRQIAPIIEDLADDFEGRAKIGKLDVDNNPRTAQEYGVRSIPTLLFFKNGEVEEQLVGAMAKSALAKKLEALSGQPA</sequence>
<feature type="site" description="Contributes to redox potential value" evidence="8">
    <location>
        <position position="37"/>
    </location>
</feature>
<dbReference type="AlphaFoldDB" id="A0A2A8CUX3"/>
<evidence type="ECO:0000259" key="10">
    <source>
        <dbReference type="PROSITE" id="PS51352"/>
    </source>
</evidence>
<feature type="site" description="Deprotonates C-terminal active site Cys" evidence="8">
    <location>
        <position position="29"/>
    </location>
</feature>
<evidence type="ECO:0000256" key="2">
    <source>
        <dbReference type="ARBA" id="ARBA00022448"/>
    </source>
</evidence>
<feature type="site" description="Contributes to redox potential value" evidence="8">
    <location>
        <position position="36"/>
    </location>
</feature>
<accession>A0A2A8CUX3</accession>
<dbReference type="PRINTS" id="PR00421">
    <property type="entry name" value="THIOREDOXIN"/>
</dbReference>
<keyword evidence="4 9" id="KW-1015">Disulfide bond</keyword>
<dbReference type="RefSeq" id="WP_098077552.1">
    <property type="nucleotide sequence ID" value="NZ_PDEQ01000008.1"/>
</dbReference>
<dbReference type="PANTHER" id="PTHR45663:SF11">
    <property type="entry name" value="GEO12009P1"/>
    <property type="match status" value="1"/>
</dbReference>
<keyword evidence="2" id="KW-0813">Transport</keyword>
<dbReference type="PANTHER" id="PTHR45663">
    <property type="entry name" value="GEO12009P1"/>
    <property type="match status" value="1"/>
</dbReference>
<dbReference type="GO" id="GO:0015035">
    <property type="term" value="F:protein-disulfide reductase activity"/>
    <property type="evidence" value="ECO:0007669"/>
    <property type="project" value="UniProtKB-UniRule"/>
</dbReference>
<feature type="active site" description="Nucleophile" evidence="8">
    <location>
        <position position="38"/>
    </location>
</feature>
<name>A0A2A8CUX3_9BACT</name>
<comment type="caution">
    <text evidence="11">The sequence shown here is derived from an EMBL/GenBank/DDBJ whole genome shotgun (WGS) entry which is preliminary data.</text>
</comment>
<dbReference type="OrthoDB" id="9790390at2"/>
<keyword evidence="5 9" id="KW-0676">Redox-active center</keyword>
<evidence type="ECO:0000313" key="11">
    <source>
        <dbReference type="EMBL" id="PEN12303.1"/>
    </source>
</evidence>
<keyword evidence="12" id="KW-1185">Reference proteome</keyword>
<feature type="domain" description="Thioredoxin" evidence="10">
    <location>
        <begin position="1"/>
        <end position="111"/>
    </location>
</feature>
<evidence type="ECO:0000256" key="8">
    <source>
        <dbReference type="PIRSR" id="PIRSR000077-1"/>
    </source>
</evidence>
<feature type="disulfide bond" description="Redox-active" evidence="9">
    <location>
        <begin position="35"/>
        <end position="38"/>
    </location>
</feature>
<evidence type="ECO:0000256" key="7">
    <source>
        <dbReference type="PIRNR" id="PIRNR000077"/>
    </source>
</evidence>
<dbReference type="InterPro" id="IPR005746">
    <property type="entry name" value="Thioredoxin"/>
</dbReference>
<protein>
    <recommendedName>
        <fullName evidence="6 7">Thioredoxin</fullName>
    </recommendedName>
</protein>
<dbReference type="NCBIfam" id="TIGR01068">
    <property type="entry name" value="thioredoxin"/>
    <property type="match status" value="1"/>
</dbReference>
<evidence type="ECO:0000256" key="1">
    <source>
        <dbReference type="ARBA" id="ARBA00008987"/>
    </source>
</evidence>
<dbReference type="SUPFAM" id="SSF52833">
    <property type="entry name" value="Thioredoxin-like"/>
    <property type="match status" value="1"/>
</dbReference>
<dbReference type="GO" id="GO:0045454">
    <property type="term" value="P:cell redox homeostasis"/>
    <property type="evidence" value="ECO:0007669"/>
    <property type="project" value="TreeGrafter"/>
</dbReference>
<dbReference type="InterPro" id="IPR036249">
    <property type="entry name" value="Thioredoxin-like_sf"/>
</dbReference>
<evidence type="ECO:0000256" key="3">
    <source>
        <dbReference type="ARBA" id="ARBA00022982"/>
    </source>
</evidence>
<dbReference type="InterPro" id="IPR017937">
    <property type="entry name" value="Thioredoxin_CS"/>
</dbReference>
<gene>
    <name evidence="11" type="primary">trxA</name>
    <name evidence="11" type="ORF">CRI94_14835</name>
</gene>
<dbReference type="EMBL" id="PDEQ01000008">
    <property type="protein sequence ID" value="PEN12303.1"/>
    <property type="molecule type" value="Genomic_DNA"/>
</dbReference>
<keyword evidence="3" id="KW-0249">Electron transport</keyword>
<evidence type="ECO:0000256" key="9">
    <source>
        <dbReference type="PIRSR" id="PIRSR000077-4"/>
    </source>
</evidence>
<evidence type="ECO:0000256" key="5">
    <source>
        <dbReference type="ARBA" id="ARBA00023284"/>
    </source>
</evidence>
<dbReference type="CDD" id="cd02947">
    <property type="entry name" value="TRX_family"/>
    <property type="match status" value="1"/>
</dbReference>
<dbReference type="PROSITE" id="PS51352">
    <property type="entry name" value="THIOREDOXIN_2"/>
    <property type="match status" value="1"/>
</dbReference>
<dbReference type="PROSITE" id="PS00194">
    <property type="entry name" value="THIOREDOXIN_1"/>
    <property type="match status" value="1"/>
</dbReference>
<organism evidence="11 12">
    <name type="scientific">Longibacter salinarum</name>
    <dbReference type="NCBI Taxonomy" id="1850348"/>
    <lineage>
        <taxon>Bacteria</taxon>
        <taxon>Pseudomonadati</taxon>
        <taxon>Rhodothermota</taxon>
        <taxon>Rhodothermia</taxon>
        <taxon>Rhodothermales</taxon>
        <taxon>Salisaetaceae</taxon>
        <taxon>Longibacter</taxon>
    </lineage>
</organism>
<feature type="active site" description="Nucleophile" evidence="8">
    <location>
        <position position="35"/>
    </location>
</feature>
<dbReference type="Proteomes" id="UP000220102">
    <property type="component" value="Unassembled WGS sequence"/>
</dbReference>